<keyword evidence="3 4" id="KW-0378">Hydrolase</keyword>
<sequence>MIDVSLDRAFVLPIYYDMLPDLAPDHALFLDMDGTLLDFAPTPAEVIVPPGLPALLADLAAQREGAMAILSGRTMADIDGVTGTILPAGAEHGFLCRDAAGVIHRPITISANRPEWRAALHDAAVRMPGVAIEEKTYTLVAHFRRAPEQGPALRMLIEHFIEGEPDIEILPANMAWEIRPVGAGKGRALDWFMQQAPFRGRVPVFVGDDTTDEAAIDAANARGGFGLHVHRDFDGTTASVRAWLARAVKGVLR</sequence>
<gene>
    <name evidence="5" type="primary">otsB</name>
    <name evidence="5" type="ORF">SIL87_05675</name>
</gene>
<comment type="cofactor">
    <cofactor evidence="4">
        <name>Mg(2+)</name>
        <dbReference type="ChEBI" id="CHEBI:18420"/>
    </cofactor>
</comment>
<dbReference type="NCBIfam" id="TIGR01484">
    <property type="entry name" value="HAD-SF-IIB"/>
    <property type="match status" value="1"/>
</dbReference>
<evidence type="ECO:0000313" key="5">
    <source>
        <dbReference type="EMBL" id="MDX5930256.1"/>
    </source>
</evidence>
<dbReference type="EMBL" id="JAWXYB010000018">
    <property type="protein sequence ID" value="MDX5930256.1"/>
    <property type="molecule type" value="Genomic_DNA"/>
</dbReference>
<dbReference type="PANTHER" id="PTHR43768">
    <property type="entry name" value="TREHALOSE 6-PHOSPHATE PHOSPHATASE"/>
    <property type="match status" value="1"/>
</dbReference>
<comment type="caution">
    <text evidence="5">The sequence shown here is derived from an EMBL/GenBank/DDBJ whole genome shotgun (WGS) entry which is preliminary data.</text>
</comment>
<evidence type="ECO:0000256" key="2">
    <source>
        <dbReference type="ARBA" id="ARBA00008770"/>
    </source>
</evidence>
<keyword evidence="6" id="KW-1185">Reference proteome</keyword>
<dbReference type="InterPro" id="IPR006379">
    <property type="entry name" value="HAD-SF_hydro_IIB"/>
</dbReference>
<comment type="pathway">
    <text evidence="1 4">Glycan biosynthesis; trehalose biosynthesis.</text>
</comment>
<reference evidence="5 6" key="1">
    <citation type="submission" date="2023-11" db="EMBL/GenBank/DDBJ databases">
        <title>MicrobeMod: A computational toolkit for identifying prokaryotic methylation and restriction-modification with nanopore sequencing.</title>
        <authorList>
            <person name="Crits-Christoph A."/>
            <person name="Kang S.C."/>
            <person name="Lee H."/>
            <person name="Ostrov N."/>
        </authorList>
    </citation>
    <scope>NUCLEOTIDE SEQUENCE [LARGE SCALE GENOMIC DNA]</scope>
    <source>
        <strain evidence="5 6">DSMZ 700</strain>
    </source>
</reference>
<comment type="catalytic activity">
    <reaction evidence="4">
        <text>alpha,alpha-trehalose 6-phosphate + H2O = alpha,alpha-trehalose + phosphate</text>
        <dbReference type="Rhea" id="RHEA:23420"/>
        <dbReference type="ChEBI" id="CHEBI:15377"/>
        <dbReference type="ChEBI" id="CHEBI:16551"/>
        <dbReference type="ChEBI" id="CHEBI:43474"/>
        <dbReference type="ChEBI" id="CHEBI:58429"/>
        <dbReference type="EC" id="3.1.3.12"/>
    </reaction>
</comment>
<dbReference type="PANTHER" id="PTHR43768:SF3">
    <property type="entry name" value="TREHALOSE 6-PHOSPHATE PHOSPHATASE"/>
    <property type="match status" value="1"/>
</dbReference>
<keyword evidence="4" id="KW-0460">Magnesium</keyword>
<name>A0AAW9DNK5_ACIAO</name>
<dbReference type="Gene3D" id="3.30.70.1020">
    <property type="entry name" value="Trehalose-6-phosphate phosphatase related protein, domain 2"/>
    <property type="match status" value="1"/>
</dbReference>
<accession>A0AAW9DNK5</accession>
<dbReference type="AlphaFoldDB" id="A0AAW9DNK5"/>
<dbReference type="GO" id="GO:0005992">
    <property type="term" value="P:trehalose biosynthetic process"/>
    <property type="evidence" value="ECO:0007669"/>
    <property type="project" value="InterPro"/>
</dbReference>
<dbReference type="InterPro" id="IPR003337">
    <property type="entry name" value="Trehalose_PPase"/>
</dbReference>
<dbReference type="Gene3D" id="3.40.50.1000">
    <property type="entry name" value="HAD superfamily/HAD-like"/>
    <property type="match status" value="1"/>
</dbReference>
<dbReference type="RefSeq" id="WP_319613214.1">
    <property type="nucleotide sequence ID" value="NZ_JAWXYB010000018.1"/>
</dbReference>
<dbReference type="EC" id="3.1.3.12" evidence="4"/>
<dbReference type="GO" id="GO:0004805">
    <property type="term" value="F:trehalose-phosphatase activity"/>
    <property type="evidence" value="ECO:0007669"/>
    <property type="project" value="UniProtKB-EC"/>
</dbReference>
<comment type="similarity">
    <text evidence="2 4">Belongs to the trehalose phosphatase family.</text>
</comment>
<evidence type="ECO:0000256" key="3">
    <source>
        <dbReference type="ARBA" id="ARBA00022801"/>
    </source>
</evidence>
<evidence type="ECO:0000256" key="1">
    <source>
        <dbReference type="ARBA" id="ARBA00005199"/>
    </source>
</evidence>
<dbReference type="GO" id="GO:0046872">
    <property type="term" value="F:metal ion binding"/>
    <property type="evidence" value="ECO:0007669"/>
    <property type="project" value="UniProtKB-KW"/>
</dbReference>
<dbReference type="Proteomes" id="UP001279553">
    <property type="component" value="Unassembled WGS sequence"/>
</dbReference>
<dbReference type="InterPro" id="IPR044651">
    <property type="entry name" value="OTSB-like"/>
</dbReference>
<evidence type="ECO:0000256" key="4">
    <source>
        <dbReference type="RuleBase" id="RU361117"/>
    </source>
</evidence>
<keyword evidence="4" id="KW-0479">Metal-binding</keyword>
<evidence type="ECO:0000313" key="6">
    <source>
        <dbReference type="Proteomes" id="UP001279553"/>
    </source>
</evidence>
<organism evidence="5 6">
    <name type="scientific">Acidiphilium acidophilum</name>
    <name type="common">Thiobacillus acidophilus</name>
    <dbReference type="NCBI Taxonomy" id="76588"/>
    <lineage>
        <taxon>Bacteria</taxon>
        <taxon>Pseudomonadati</taxon>
        <taxon>Pseudomonadota</taxon>
        <taxon>Alphaproteobacteria</taxon>
        <taxon>Acetobacterales</taxon>
        <taxon>Acidocellaceae</taxon>
        <taxon>Acidiphilium</taxon>
    </lineage>
</organism>
<proteinExistence type="inferred from homology"/>
<dbReference type="InterPro" id="IPR036412">
    <property type="entry name" value="HAD-like_sf"/>
</dbReference>
<dbReference type="SUPFAM" id="SSF56784">
    <property type="entry name" value="HAD-like"/>
    <property type="match status" value="1"/>
</dbReference>
<dbReference type="Pfam" id="PF02358">
    <property type="entry name" value="Trehalose_PPase"/>
    <property type="match status" value="1"/>
</dbReference>
<comment type="function">
    <text evidence="4">Removes the phosphate from trehalose 6-phosphate to produce free trehalose.</text>
</comment>
<protein>
    <recommendedName>
        <fullName evidence="4">Trehalose 6-phosphate phosphatase</fullName>
        <ecNumber evidence="4">3.1.3.12</ecNumber>
    </recommendedName>
</protein>
<dbReference type="InterPro" id="IPR023214">
    <property type="entry name" value="HAD_sf"/>
</dbReference>
<dbReference type="NCBIfam" id="TIGR00685">
    <property type="entry name" value="T6PP"/>
    <property type="match status" value="1"/>
</dbReference>